<keyword evidence="1" id="KW-0472">Membrane</keyword>
<feature type="transmembrane region" description="Helical" evidence="1">
    <location>
        <begin position="67"/>
        <end position="89"/>
    </location>
</feature>
<reference evidence="2 3" key="1">
    <citation type="submission" date="2019-03" db="EMBL/GenBank/DDBJ databases">
        <title>Paraburkholderia sp. 7MH5, isolated from subtropical forest soil.</title>
        <authorList>
            <person name="Gao Z.-H."/>
            <person name="Qiu L.-H."/>
        </authorList>
    </citation>
    <scope>NUCLEOTIDE SEQUENCE [LARGE SCALE GENOMIC DNA]</scope>
    <source>
        <strain evidence="2 3">7MH5</strain>
    </source>
</reference>
<evidence type="ECO:0000313" key="3">
    <source>
        <dbReference type="Proteomes" id="UP000295727"/>
    </source>
</evidence>
<dbReference type="OrthoDB" id="9831650at2"/>
<sequence>MSEALRILLWTSSILMLVATYLFFVLRLAIAVQPYRLKLAREGERLSMSPGLTVFDREYIRFCLDNAYNGALVFSAIFVLPLSGIRLMISRNSKKTATEIDEIELPRSHHFDQISRLFYCSVIAANPVCALIVAIELVAIVFFGVLCAGNLEFLRRIAASAIASEYASEKLMHT</sequence>
<keyword evidence="1" id="KW-0812">Transmembrane</keyword>
<proteinExistence type="predicted"/>
<dbReference type="AlphaFoldDB" id="A0A4P7CK98"/>
<keyword evidence="1" id="KW-1133">Transmembrane helix</keyword>
<keyword evidence="3" id="KW-1185">Reference proteome</keyword>
<name>A0A4P7CK98_9BURK</name>
<evidence type="ECO:0000256" key="1">
    <source>
        <dbReference type="SAM" id="Phobius"/>
    </source>
</evidence>
<dbReference type="KEGG" id="ppai:E1956_02550"/>
<dbReference type="EMBL" id="CP038148">
    <property type="protein sequence ID" value="QBQ96165.1"/>
    <property type="molecule type" value="Genomic_DNA"/>
</dbReference>
<evidence type="ECO:0000313" key="2">
    <source>
        <dbReference type="EMBL" id="QBQ96165.1"/>
    </source>
</evidence>
<gene>
    <name evidence="2" type="ORF">E1956_02550</name>
</gene>
<dbReference type="Proteomes" id="UP000295727">
    <property type="component" value="Chromosome 1"/>
</dbReference>
<accession>A0A4P7CK98</accession>
<protein>
    <submittedName>
        <fullName evidence="2">Uncharacterized protein</fullName>
    </submittedName>
</protein>
<feature type="transmembrane region" description="Helical" evidence="1">
    <location>
        <begin position="7"/>
        <end position="30"/>
    </location>
</feature>
<dbReference type="RefSeq" id="WP_134747128.1">
    <property type="nucleotide sequence ID" value="NZ_CP038148.1"/>
</dbReference>
<feature type="transmembrane region" description="Helical" evidence="1">
    <location>
        <begin position="117"/>
        <end position="146"/>
    </location>
</feature>
<organism evidence="2 3">
    <name type="scientific">Paraburkholderia pallida</name>
    <dbReference type="NCBI Taxonomy" id="2547399"/>
    <lineage>
        <taxon>Bacteria</taxon>
        <taxon>Pseudomonadati</taxon>
        <taxon>Pseudomonadota</taxon>
        <taxon>Betaproteobacteria</taxon>
        <taxon>Burkholderiales</taxon>
        <taxon>Burkholderiaceae</taxon>
        <taxon>Paraburkholderia</taxon>
    </lineage>
</organism>